<dbReference type="RefSeq" id="WP_242762079.1">
    <property type="nucleotide sequence ID" value="NZ_JALDAY010000002.1"/>
</dbReference>
<keyword evidence="7" id="KW-0003">3Fe-4S</keyword>
<keyword evidence="6" id="KW-0411">Iron-sulfur</keyword>
<comment type="cofactor">
    <cofactor evidence="1">
        <name>[3Fe-4S] cluster</name>
        <dbReference type="ChEBI" id="CHEBI:21137"/>
    </cofactor>
</comment>
<accession>A0ABS9Y0I1</accession>
<keyword evidence="5" id="KW-0408">Iron</keyword>
<dbReference type="Proteomes" id="UP001165269">
    <property type="component" value="Unassembled WGS sequence"/>
</dbReference>
<evidence type="ECO:0000256" key="3">
    <source>
        <dbReference type="ARBA" id="ARBA00022723"/>
    </source>
</evidence>
<keyword evidence="2" id="KW-0813">Transport</keyword>
<proteinExistence type="predicted"/>
<name>A0ABS9Y0I1_9ACTN</name>
<dbReference type="Pfam" id="PF13370">
    <property type="entry name" value="Fer4_13"/>
    <property type="match status" value="1"/>
</dbReference>
<evidence type="ECO:0000256" key="4">
    <source>
        <dbReference type="ARBA" id="ARBA00022982"/>
    </source>
</evidence>
<organism evidence="8 9">
    <name type="scientific">Streptomyces cylindrosporus</name>
    <dbReference type="NCBI Taxonomy" id="2927583"/>
    <lineage>
        <taxon>Bacteria</taxon>
        <taxon>Bacillati</taxon>
        <taxon>Actinomycetota</taxon>
        <taxon>Actinomycetes</taxon>
        <taxon>Kitasatosporales</taxon>
        <taxon>Streptomycetaceae</taxon>
        <taxon>Streptomyces</taxon>
    </lineage>
</organism>
<sequence>MTSVTVDPGRCTAYGICVGIHPEVFAVPPGSPLTVVTRDVLTEDDLEDVREAVRACPAQALRLVEG</sequence>
<evidence type="ECO:0000256" key="7">
    <source>
        <dbReference type="ARBA" id="ARBA00023291"/>
    </source>
</evidence>
<dbReference type="Gene3D" id="3.30.70.20">
    <property type="match status" value="1"/>
</dbReference>
<keyword evidence="9" id="KW-1185">Reference proteome</keyword>
<comment type="caution">
    <text evidence="8">The sequence shown here is derived from an EMBL/GenBank/DDBJ whole genome shotgun (WGS) entry which is preliminary data.</text>
</comment>
<evidence type="ECO:0000313" key="8">
    <source>
        <dbReference type="EMBL" id="MCI3270732.1"/>
    </source>
</evidence>
<keyword evidence="3" id="KW-0479">Metal-binding</keyword>
<evidence type="ECO:0000256" key="6">
    <source>
        <dbReference type="ARBA" id="ARBA00023014"/>
    </source>
</evidence>
<evidence type="ECO:0000313" key="9">
    <source>
        <dbReference type="Proteomes" id="UP001165269"/>
    </source>
</evidence>
<gene>
    <name evidence="8" type="ORF">MQP27_06355</name>
</gene>
<evidence type="ECO:0000256" key="2">
    <source>
        <dbReference type="ARBA" id="ARBA00022448"/>
    </source>
</evidence>
<reference evidence="8" key="1">
    <citation type="submission" date="2022-03" db="EMBL/GenBank/DDBJ databases">
        <title>Streptomyces 7R015 and 7R016 isolated from Barleria lupulina in Thailand.</title>
        <authorList>
            <person name="Kanchanasin P."/>
            <person name="Phongsopitanun W."/>
            <person name="Tanasupawat S."/>
        </authorList>
    </citation>
    <scope>NUCLEOTIDE SEQUENCE</scope>
    <source>
        <strain evidence="8">7R015</strain>
    </source>
</reference>
<evidence type="ECO:0000256" key="5">
    <source>
        <dbReference type="ARBA" id="ARBA00023004"/>
    </source>
</evidence>
<dbReference type="EMBL" id="JALDAY010000002">
    <property type="protein sequence ID" value="MCI3270732.1"/>
    <property type="molecule type" value="Genomic_DNA"/>
</dbReference>
<evidence type="ECO:0000256" key="1">
    <source>
        <dbReference type="ARBA" id="ARBA00001927"/>
    </source>
</evidence>
<dbReference type="PANTHER" id="PTHR36923:SF3">
    <property type="entry name" value="FERREDOXIN"/>
    <property type="match status" value="1"/>
</dbReference>
<dbReference type="InterPro" id="IPR051269">
    <property type="entry name" value="Fe-S_cluster_ET"/>
</dbReference>
<dbReference type="PANTHER" id="PTHR36923">
    <property type="entry name" value="FERREDOXIN"/>
    <property type="match status" value="1"/>
</dbReference>
<keyword evidence="4" id="KW-0249">Electron transport</keyword>
<dbReference type="SUPFAM" id="SSF54862">
    <property type="entry name" value="4Fe-4S ferredoxins"/>
    <property type="match status" value="1"/>
</dbReference>
<protein>
    <submittedName>
        <fullName evidence="8">Ferredoxin</fullName>
    </submittedName>
</protein>